<evidence type="ECO:0000313" key="4">
    <source>
        <dbReference type="Proteomes" id="UP000572051"/>
    </source>
</evidence>
<keyword evidence="1" id="KW-1133">Transmembrane helix</keyword>
<keyword evidence="1" id="KW-0812">Transmembrane</keyword>
<dbReference type="PROSITE" id="PS50895">
    <property type="entry name" value="SURF1"/>
    <property type="match status" value="1"/>
</dbReference>
<comment type="caution">
    <text evidence="3">The sequence shown here is derived from an EMBL/GenBank/DDBJ whole genome shotgun (WGS) entry which is preliminary data.</text>
</comment>
<keyword evidence="4" id="KW-1185">Reference proteome</keyword>
<feature type="transmembrane region" description="Helical" evidence="1">
    <location>
        <begin position="213"/>
        <end position="232"/>
    </location>
</feature>
<keyword evidence="1" id="KW-0472">Membrane</keyword>
<dbReference type="AlphaFoldDB" id="A0A7Z0ENS5"/>
<accession>A0A7Z0ENS5</accession>
<proteinExistence type="inferred from homology"/>
<evidence type="ECO:0000313" key="3">
    <source>
        <dbReference type="EMBL" id="NYJ35513.1"/>
    </source>
</evidence>
<dbReference type="EMBL" id="JACCFS010000001">
    <property type="protein sequence ID" value="NYJ35513.1"/>
    <property type="molecule type" value="Genomic_DNA"/>
</dbReference>
<dbReference type="Pfam" id="PF02104">
    <property type="entry name" value="SURF1"/>
    <property type="match status" value="1"/>
</dbReference>
<feature type="region of interest" description="Disordered" evidence="2">
    <location>
        <begin position="241"/>
        <end position="260"/>
    </location>
</feature>
<name>A0A7Z0ENS5_9ACTN</name>
<gene>
    <name evidence="3" type="ORF">HNR10_003394</name>
</gene>
<dbReference type="RefSeq" id="WP_179824709.1">
    <property type="nucleotide sequence ID" value="NZ_JACCFS010000001.1"/>
</dbReference>
<sequence length="260" mass="27798">MRSALLSPRWIGLHVLAVLALVVCVAGTYWQSVRAFEPDRDVVTNPVADLEAAEDLDALLVPGEYAHPDSYANTAVTATGSFDTGAQLLVPREHDGVEGFDVVLPLVTGDGVALAVNRGWTGDPDDVPAAPEGEVTVAGWLVPPTTAPDGIVPVEVPEGQVERIAPSVLVNEWDYRLYEGHLTLPAEDPATASLVPSPPPEPPTGVTINWRSLSYTFQWALFGLSAVAYWAISVRRELRAERSRREGDGEEETVQAAAGS</sequence>
<dbReference type="Proteomes" id="UP000572051">
    <property type="component" value="Unassembled WGS sequence"/>
</dbReference>
<dbReference type="CDD" id="cd06662">
    <property type="entry name" value="SURF1"/>
    <property type="match status" value="1"/>
</dbReference>
<keyword evidence="1" id="KW-1003">Cell membrane</keyword>
<comment type="subcellular location">
    <subcellularLocation>
        <location evidence="1">Cell membrane</location>
        <topology evidence="1">Multi-pass membrane protein</topology>
    </subcellularLocation>
</comment>
<dbReference type="GO" id="GO:0005886">
    <property type="term" value="C:plasma membrane"/>
    <property type="evidence" value="ECO:0007669"/>
    <property type="project" value="UniProtKB-SubCell"/>
</dbReference>
<dbReference type="InterPro" id="IPR002994">
    <property type="entry name" value="Surf1/Shy1"/>
</dbReference>
<evidence type="ECO:0000256" key="2">
    <source>
        <dbReference type="SAM" id="MobiDB-lite"/>
    </source>
</evidence>
<reference evidence="3 4" key="1">
    <citation type="submission" date="2020-07" db="EMBL/GenBank/DDBJ databases">
        <title>Sequencing the genomes of 1000 actinobacteria strains.</title>
        <authorList>
            <person name="Klenk H.-P."/>
        </authorList>
    </citation>
    <scope>NUCLEOTIDE SEQUENCE [LARGE SCALE GENOMIC DNA]</scope>
    <source>
        <strain evidence="3 4">DSM 44442</strain>
    </source>
</reference>
<comment type="similarity">
    <text evidence="1">Belongs to the SURF1 family.</text>
</comment>
<organism evidence="3 4">
    <name type="scientific">Nocardiopsis aegyptia</name>
    <dbReference type="NCBI Taxonomy" id="220378"/>
    <lineage>
        <taxon>Bacteria</taxon>
        <taxon>Bacillati</taxon>
        <taxon>Actinomycetota</taxon>
        <taxon>Actinomycetes</taxon>
        <taxon>Streptosporangiales</taxon>
        <taxon>Nocardiopsidaceae</taxon>
        <taxon>Nocardiopsis</taxon>
    </lineage>
</organism>
<protein>
    <recommendedName>
        <fullName evidence="1">SURF1-like protein</fullName>
    </recommendedName>
</protein>
<evidence type="ECO:0000256" key="1">
    <source>
        <dbReference type="RuleBase" id="RU363076"/>
    </source>
</evidence>
<comment type="caution">
    <text evidence="1">Lacks conserved residue(s) required for the propagation of feature annotation.</text>
</comment>